<evidence type="ECO:0000256" key="4">
    <source>
        <dbReference type="ARBA" id="ARBA00022576"/>
    </source>
</evidence>
<organism evidence="11 12">
    <name type="scientific">Sulfurimonas sediminis</name>
    <dbReference type="NCBI Taxonomy" id="2590020"/>
    <lineage>
        <taxon>Bacteria</taxon>
        <taxon>Pseudomonadati</taxon>
        <taxon>Campylobacterota</taxon>
        <taxon>Epsilonproteobacteria</taxon>
        <taxon>Campylobacterales</taxon>
        <taxon>Sulfurimonadaceae</taxon>
        <taxon>Sulfurimonas</taxon>
    </lineage>
</organism>
<evidence type="ECO:0000256" key="9">
    <source>
        <dbReference type="ARBA" id="ARBA00047481"/>
    </source>
</evidence>
<dbReference type="GO" id="GO:0000105">
    <property type="term" value="P:L-histidine biosynthetic process"/>
    <property type="evidence" value="ECO:0007669"/>
    <property type="project" value="UniProtKB-KW"/>
</dbReference>
<name>A0A7M1AYV5_9BACT</name>
<dbReference type="SUPFAM" id="SSF53383">
    <property type="entry name" value="PLP-dependent transferases"/>
    <property type="match status" value="1"/>
</dbReference>
<dbReference type="CDD" id="cd00609">
    <property type="entry name" value="AAT_like"/>
    <property type="match status" value="1"/>
</dbReference>
<dbReference type="InterPro" id="IPR015421">
    <property type="entry name" value="PyrdxlP-dep_Trfase_major"/>
</dbReference>
<comment type="catalytic activity">
    <reaction evidence="9">
        <text>L-histidinol phosphate + 2-oxoglutarate = 3-(imidazol-4-yl)-2-oxopropyl phosphate + L-glutamate</text>
        <dbReference type="Rhea" id="RHEA:23744"/>
        <dbReference type="ChEBI" id="CHEBI:16810"/>
        <dbReference type="ChEBI" id="CHEBI:29985"/>
        <dbReference type="ChEBI" id="CHEBI:57766"/>
        <dbReference type="ChEBI" id="CHEBI:57980"/>
        <dbReference type="EC" id="2.6.1.9"/>
    </reaction>
</comment>
<keyword evidence="8" id="KW-0368">Histidine biosynthesis</keyword>
<dbReference type="EC" id="2.6.1.9" evidence="3"/>
<dbReference type="Pfam" id="PF00155">
    <property type="entry name" value="Aminotran_1_2"/>
    <property type="match status" value="1"/>
</dbReference>
<dbReference type="KEGG" id="ssei:FJR45_00610"/>
<dbReference type="InterPro" id="IPR050106">
    <property type="entry name" value="HistidinolP_aminotransfase"/>
</dbReference>
<evidence type="ECO:0000256" key="1">
    <source>
        <dbReference type="ARBA" id="ARBA00005011"/>
    </source>
</evidence>
<feature type="domain" description="Aminotransferase class I/classII large" evidence="10">
    <location>
        <begin position="20"/>
        <end position="327"/>
    </location>
</feature>
<dbReference type="InterPro" id="IPR015424">
    <property type="entry name" value="PyrdxlP-dep_Trfase"/>
</dbReference>
<proteinExistence type="inferred from homology"/>
<comment type="pathway">
    <text evidence="1">Amino-acid biosynthesis; L-histidine biosynthesis; L-histidine from 5-phospho-alpha-D-ribose 1-diphosphate: step 7/9.</text>
</comment>
<keyword evidence="12" id="KW-1185">Reference proteome</keyword>
<comment type="similarity">
    <text evidence="2">Belongs to the class-II pyridoxal-phosphate-dependent aminotransferase family. Histidinol-phosphate aminotransferase subfamily.</text>
</comment>
<sequence>MKHGANIYKYAKRLGCSSDEIIDFSSNINLYQPQTALHVNNATLTKYAESGYKALKKIIADRYALKKSQIALYNGATAAIYALLDSLKEKNVLLYAPLYGEYEKAALRSKKDIYKINRIENLDAPVKKKSIVIFVNPATPEGSFYEIEALFGEWKKQKCTIILDESFLEFEGHPSFRMMIQEYKKLYIVQSFSKFYSCAGVRIGAVFSHKKNIKKLQPPLWNISSLDVEFLKERLQDAAFKNESLALHVRQKQELLTILKSCGLFEQIVQSDANFILVHSPKAKEIFTHLLTHKILVRTCGSFDYLTDEWLRFAVKDSSSHAALNYALTTYNGETNETHT</sequence>
<dbReference type="Proteomes" id="UP000593719">
    <property type="component" value="Chromosome"/>
</dbReference>
<keyword evidence="6 11" id="KW-0808">Transferase</keyword>
<dbReference type="EMBL" id="CP041235">
    <property type="protein sequence ID" value="QOP42535.1"/>
    <property type="molecule type" value="Genomic_DNA"/>
</dbReference>
<keyword evidence="5" id="KW-0028">Amino-acid biosynthesis</keyword>
<evidence type="ECO:0000259" key="10">
    <source>
        <dbReference type="Pfam" id="PF00155"/>
    </source>
</evidence>
<dbReference type="InterPro" id="IPR004839">
    <property type="entry name" value="Aminotransferase_I/II_large"/>
</dbReference>
<evidence type="ECO:0000313" key="11">
    <source>
        <dbReference type="EMBL" id="QOP42535.1"/>
    </source>
</evidence>
<dbReference type="GO" id="GO:0030170">
    <property type="term" value="F:pyridoxal phosphate binding"/>
    <property type="evidence" value="ECO:0007669"/>
    <property type="project" value="InterPro"/>
</dbReference>
<evidence type="ECO:0000256" key="8">
    <source>
        <dbReference type="ARBA" id="ARBA00023102"/>
    </source>
</evidence>
<dbReference type="GO" id="GO:0004400">
    <property type="term" value="F:histidinol-phosphate transaminase activity"/>
    <property type="evidence" value="ECO:0007669"/>
    <property type="project" value="UniProtKB-EC"/>
</dbReference>
<evidence type="ECO:0000256" key="6">
    <source>
        <dbReference type="ARBA" id="ARBA00022679"/>
    </source>
</evidence>
<keyword evidence="7" id="KW-0663">Pyridoxal phosphate</keyword>
<dbReference type="Gene3D" id="3.40.640.10">
    <property type="entry name" value="Type I PLP-dependent aspartate aminotransferase-like (Major domain)"/>
    <property type="match status" value="1"/>
</dbReference>
<evidence type="ECO:0000313" key="12">
    <source>
        <dbReference type="Proteomes" id="UP000593719"/>
    </source>
</evidence>
<dbReference type="InterPro" id="IPR015422">
    <property type="entry name" value="PyrdxlP-dep_Trfase_small"/>
</dbReference>
<reference evidence="11 12" key="1">
    <citation type="submission" date="2019-06" db="EMBL/GenBank/DDBJ databases">
        <title>Sulfurimonas gotlandica sp. nov., a chemoautotrophic and psychrotolerant epsilonproteobacterium isolated from a pelagic redoxcline, and an emended description of the genus Sulfurimonas.</title>
        <authorList>
            <person name="Wang S."/>
            <person name="Jiang L."/>
            <person name="Shao Z."/>
        </authorList>
    </citation>
    <scope>NUCLEOTIDE SEQUENCE [LARGE SCALE GENOMIC DNA]</scope>
    <source>
        <strain evidence="11 12">S2-6</strain>
    </source>
</reference>
<accession>A0A7M1AYV5</accession>
<dbReference type="PANTHER" id="PTHR43643">
    <property type="entry name" value="HISTIDINOL-PHOSPHATE AMINOTRANSFERASE 2"/>
    <property type="match status" value="1"/>
</dbReference>
<dbReference type="PANTHER" id="PTHR43643:SF6">
    <property type="entry name" value="HISTIDINOL-PHOSPHATE AMINOTRANSFERASE"/>
    <property type="match status" value="1"/>
</dbReference>
<evidence type="ECO:0000256" key="5">
    <source>
        <dbReference type="ARBA" id="ARBA00022605"/>
    </source>
</evidence>
<keyword evidence="4 11" id="KW-0032">Aminotransferase</keyword>
<dbReference type="Gene3D" id="3.90.1150.10">
    <property type="entry name" value="Aspartate Aminotransferase, domain 1"/>
    <property type="match status" value="1"/>
</dbReference>
<evidence type="ECO:0000256" key="7">
    <source>
        <dbReference type="ARBA" id="ARBA00022898"/>
    </source>
</evidence>
<dbReference type="AlphaFoldDB" id="A0A7M1AYV5"/>
<evidence type="ECO:0000256" key="3">
    <source>
        <dbReference type="ARBA" id="ARBA00012748"/>
    </source>
</evidence>
<protein>
    <recommendedName>
        <fullName evidence="3">histidinol-phosphate transaminase</fullName>
        <ecNumber evidence="3">2.6.1.9</ecNumber>
    </recommendedName>
</protein>
<gene>
    <name evidence="11" type="ORF">FJR45_00610</name>
</gene>
<evidence type="ECO:0000256" key="2">
    <source>
        <dbReference type="ARBA" id="ARBA00007970"/>
    </source>
</evidence>
<dbReference type="RefSeq" id="WP_193150899.1">
    <property type="nucleotide sequence ID" value="NZ_CP041235.1"/>
</dbReference>